<dbReference type="InterPro" id="IPR036291">
    <property type="entry name" value="NAD(P)-bd_dom_sf"/>
</dbReference>
<dbReference type="Pfam" id="PF00107">
    <property type="entry name" value="ADH_zinc_N"/>
    <property type="match status" value="1"/>
</dbReference>
<dbReference type="InterPro" id="IPR011032">
    <property type="entry name" value="GroES-like_sf"/>
</dbReference>
<feature type="domain" description="Alcohol dehydrogenase-like C-terminal" evidence="6">
    <location>
        <begin position="188"/>
        <end position="293"/>
    </location>
</feature>
<comment type="caution">
    <text evidence="8">The sequence shown here is derived from an EMBL/GenBank/DDBJ whole genome shotgun (WGS) entry which is preliminary data.</text>
</comment>
<evidence type="ECO:0000313" key="8">
    <source>
        <dbReference type="EMBL" id="KAF2096538.1"/>
    </source>
</evidence>
<feature type="domain" description="Alcohol dehydrogenase-like N-terminal" evidence="7">
    <location>
        <begin position="31"/>
        <end position="141"/>
    </location>
</feature>
<dbReference type="SUPFAM" id="SSF51735">
    <property type="entry name" value="NAD(P)-binding Rossmann-fold domains"/>
    <property type="match status" value="1"/>
</dbReference>
<dbReference type="EMBL" id="ML978129">
    <property type="protein sequence ID" value="KAF2096538.1"/>
    <property type="molecule type" value="Genomic_DNA"/>
</dbReference>
<evidence type="ECO:0000313" key="9">
    <source>
        <dbReference type="Proteomes" id="UP000799772"/>
    </source>
</evidence>
<keyword evidence="2 5" id="KW-0479">Metal-binding</keyword>
<dbReference type="Pfam" id="PF08240">
    <property type="entry name" value="ADH_N"/>
    <property type="match status" value="1"/>
</dbReference>
<name>A0A9P4M466_9PEZI</name>
<accession>A0A9P4M466</accession>
<gene>
    <name evidence="8" type="ORF">NA57DRAFT_67248</name>
</gene>
<dbReference type="AlphaFoldDB" id="A0A9P4M466"/>
<dbReference type="SUPFAM" id="SSF50129">
    <property type="entry name" value="GroES-like"/>
    <property type="match status" value="1"/>
</dbReference>
<evidence type="ECO:0000259" key="7">
    <source>
        <dbReference type="Pfam" id="PF08240"/>
    </source>
</evidence>
<keyword evidence="4" id="KW-0560">Oxidoreductase</keyword>
<proteinExistence type="inferred from homology"/>
<dbReference type="Gene3D" id="3.40.50.720">
    <property type="entry name" value="NAD(P)-binding Rossmann-like Domain"/>
    <property type="match status" value="1"/>
</dbReference>
<comment type="cofactor">
    <cofactor evidence="1 5">
        <name>Zn(2+)</name>
        <dbReference type="ChEBI" id="CHEBI:29105"/>
    </cofactor>
</comment>
<dbReference type="GO" id="GO:0008270">
    <property type="term" value="F:zinc ion binding"/>
    <property type="evidence" value="ECO:0007669"/>
    <property type="project" value="InterPro"/>
</dbReference>
<dbReference type="OrthoDB" id="442947at2759"/>
<dbReference type="InterPro" id="IPR013154">
    <property type="entry name" value="ADH-like_N"/>
</dbReference>
<evidence type="ECO:0000256" key="4">
    <source>
        <dbReference type="ARBA" id="ARBA00023002"/>
    </source>
</evidence>
<keyword evidence="3 5" id="KW-0862">Zinc</keyword>
<dbReference type="GO" id="GO:0016491">
    <property type="term" value="F:oxidoreductase activity"/>
    <property type="evidence" value="ECO:0007669"/>
    <property type="project" value="UniProtKB-KW"/>
</dbReference>
<dbReference type="Proteomes" id="UP000799772">
    <property type="component" value="Unassembled WGS sequence"/>
</dbReference>
<dbReference type="PROSITE" id="PS00059">
    <property type="entry name" value="ADH_ZINC"/>
    <property type="match status" value="1"/>
</dbReference>
<dbReference type="InterPro" id="IPR002328">
    <property type="entry name" value="ADH_Zn_CS"/>
</dbReference>
<dbReference type="PANTHER" id="PTHR42813">
    <property type="entry name" value="ZINC-TYPE ALCOHOL DEHYDROGENASE-LIKE"/>
    <property type="match status" value="1"/>
</dbReference>
<reference evidence="8" key="1">
    <citation type="journal article" date="2020" name="Stud. Mycol.">
        <title>101 Dothideomycetes genomes: a test case for predicting lifestyles and emergence of pathogens.</title>
        <authorList>
            <person name="Haridas S."/>
            <person name="Albert R."/>
            <person name="Binder M."/>
            <person name="Bloem J."/>
            <person name="Labutti K."/>
            <person name="Salamov A."/>
            <person name="Andreopoulos B."/>
            <person name="Baker S."/>
            <person name="Barry K."/>
            <person name="Bills G."/>
            <person name="Bluhm B."/>
            <person name="Cannon C."/>
            <person name="Castanera R."/>
            <person name="Culley D."/>
            <person name="Daum C."/>
            <person name="Ezra D."/>
            <person name="Gonzalez J."/>
            <person name="Henrissat B."/>
            <person name="Kuo A."/>
            <person name="Liang C."/>
            <person name="Lipzen A."/>
            <person name="Lutzoni F."/>
            <person name="Magnuson J."/>
            <person name="Mondo S."/>
            <person name="Nolan M."/>
            <person name="Ohm R."/>
            <person name="Pangilinan J."/>
            <person name="Park H.-J."/>
            <person name="Ramirez L."/>
            <person name="Alfaro M."/>
            <person name="Sun H."/>
            <person name="Tritt A."/>
            <person name="Yoshinaga Y."/>
            <person name="Zwiers L.-H."/>
            <person name="Turgeon B."/>
            <person name="Goodwin S."/>
            <person name="Spatafora J."/>
            <person name="Crous P."/>
            <person name="Grigoriev I."/>
        </authorList>
    </citation>
    <scope>NUCLEOTIDE SEQUENCE</scope>
    <source>
        <strain evidence="8">CBS 133067</strain>
    </source>
</reference>
<dbReference type="CDD" id="cd08284">
    <property type="entry name" value="FDH_like_2"/>
    <property type="match status" value="1"/>
</dbReference>
<keyword evidence="9" id="KW-1185">Reference proteome</keyword>
<evidence type="ECO:0000256" key="2">
    <source>
        <dbReference type="ARBA" id="ARBA00022723"/>
    </source>
</evidence>
<evidence type="ECO:0000256" key="3">
    <source>
        <dbReference type="ARBA" id="ARBA00022833"/>
    </source>
</evidence>
<organism evidence="8 9">
    <name type="scientific">Rhizodiscina lignyota</name>
    <dbReference type="NCBI Taxonomy" id="1504668"/>
    <lineage>
        <taxon>Eukaryota</taxon>
        <taxon>Fungi</taxon>
        <taxon>Dikarya</taxon>
        <taxon>Ascomycota</taxon>
        <taxon>Pezizomycotina</taxon>
        <taxon>Dothideomycetes</taxon>
        <taxon>Pleosporomycetidae</taxon>
        <taxon>Aulographales</taxon>
        <taxon>Rhizodiscinaceae</taxon>
        <taxon>Rhizodiscina</taxon>
    </lineage>
</organism>
<evidence type="ECO:0000256" key="1">
    <source>
        <dbReference type="ARBA" id="ARBA00001947"/>
    </source>
</evidence>
<protein>
    <submittedName>
        <fullName evidence="8">GroES-like protein</fullName>
    </submittedName>
</protein>
<dbReference type="PANTHER" id="PTHR42813:SF2">
    <property type="entry name" value="DEHYDROGENASE, ZINC-CONTAINING, PUTATIVE (AFU_ORTHOLOGUE AFUA_2G02810)-RELATED"/>
    <property type="match status" value="1"/>
</dbReference>
<dbReference type="Gene3D" id="3.90.180.10">
    <property type="entry name" value="Medium-chain alcohol dehydrogenases, catalytic domain"/>
    <property type="match status" value="1"/>
</dbReference>
<comment type="similarity">
    <text evidence="5">Belongs to the zinc-containing alcohol dehydrogenase family.</text>
</comment>
<sequence length="361" mass="39446">MASQKTMKALVFYGPFDVRLEDRPVPKIIEPDDVIIKTTSAGLCGSELHRYRGHSKLGMEPGYICGHEGVGIISEVGPAVKKFKVGDWVIAPFTISCGVCHHCKRGVTARCVKVKSFGGPELDGSQAEYFRAPLADAFLVPAPDDLGELLILMSDIYPTGFHGARNAFKESPAVEWPTMDLAIIGLGPVGICGLLSALEYKPKRIFAIDGVEDRLNRAQKLGAIPLNFRTQNVKEEIMKATDGNGVDAVIEYVGLSPALRTAFEIIRPGGKISSVGVHNAEIPFTAADGYNRNVFIQFGRCSVRTVFDDSLASLRRNIEKVQDFIDVIIPLDESFAPALEKFEKNQVNKVVYKPNGMHPTL</sequence>
<dbReference type="InterPro" id="IPR013149">
    <property type="entry name" value="ADH-like_C"/>
</dbReference>
<evidence type="ECO:0000256" key="5">
    <source>
        <dbReference type="RuleBase" id="RU361277"/>
    </source>
</evidence>
<evidence type="ECO:0000259" key="6">
    <source>
        <dbReference type="Pfam" id="PF00107"/>
    </source>
</evidence>